<dbReference type="GO" id="GO:0000209">
    <property type="term" value="P:protein polyubiquitination"/>
    <property type="evidence" value="ECO:0007669"/>
    <property type="project" value="InterPro"/>
</dbReference>
<keyword evidence="4 5" id="KW-0833">Ubl conjugation pathway</keyword>
<evidence type="ECO:0000256" key="4">
    <source>
        <dbReference type="ARBA" id="ARBA00022786"/>
    </source>
</evidence>
<feature type="compositionally biased region" description="Low complexity" evidence="6">
    <location>
        <begin position="137"/>
        <end position="147"/>
    </location>
</feature>
<dbReference type="InterPro" id="IPR035983">
    <property type="entry name" value="Hect_E3_ubiquitin_ligase"/>
</dbReference>
<feature type="region of interest" description="Disordered" evidence="6">
    <location>
        <begin position="118"/>
        <end position="155"/>
    </location>
</feature>
<evidence type="ECO:0000256" key="5">
    <source>
        <dbReference type="PROSITE-ProRule" id="PRU00104"/>
    </source>
</evidence>
<dbReference type="InterPro" id="IPR044611">
    <property type="entry name" value="E3A/B/C-like"/>
</dbReference>
<feature type="compositionally biased region" description="Basic and acidic residues" evidence="6">
    <location>
        <begin position="340"/>
        <end position="349"/>
    </location>
</feature>
<keyword evidence="9" id="KW-1185">Reference proteome</keyword>
<keyword evidence="3" id="KW-0808">Transferase</keyword>
<dbReference type="EC" id="2.3.2.26" evidence="2"/>
<name>A0A168DM57_9EURO</name>
<evidence type="ECO:0000256" key="3">
    <source>
        <dbReference type="ARBA" id="ARBA00022679"/>
    </source>
</evidence>
<feature type="compositionally biased region" description="Basic and acidic residues" evidence="6">
    <location>
        <begin position="295"/>
        <end position="312"/>
    </location>
</feature>
<dbReference type="Gene3D" id="3.90.1750.10">
    <property type="entry name" value="Hect, E3 ligase catalytic domains"/>
    <property type="match status" value="1"/>
</dbReference>
<dbReference type="CDD" id="cd00078">
    <property type="entry name" value="HECTc"/>
    <property type="match status" value="1"/>
</dbReference>
<feature type="region of interest" description="Disordered" evidence="6">
    <location>
        <begin position="247"/>
        <end position="356"/>
    </location>
</feature>
<evidence type="ECO:0000313" key="8">
    <source>
        <dbReference type="EMBL" id="KZZ97897.1"/>
    </source>
</evidence>
<dbReference type="InterPro" id="IPR000569">
    <property type="entry name" value="HECT_dom"/>
</dbReference>
<dbReference type="Gene3D" id="3.30.2160.10">
    <property type="entry name" value="Hect, E3 ligase catalytic domain"/>
    <property type="match status" value="1"/>
</dbReference>
<dbReference type="Pfam" id="PF00632">
    <property type="entry name" value="HECT"/>
    <property type="match status" value="1"/>
</dbReference>
<feature type="region of interest" description="Disordered" evidence="6">
    <location>
        <begin position="394"/>
        <end position="416"/>
    </location>
</feature>
<dbReference type="PROSITE" id="PS50237">
    <property type="entry name" value="HECT"/>
    <property type="match status" value="1"/>
</dbReference>
<feature type="domain" description="HECT" evidence="7">
    <location>
        <begin position="812"/>
        <end position="1157"/>
    </location>
</feature>
<dbReference type="PANTHER" id="PTHR45700:SF9">
    <property type="entry name" value="HECT-TYPE E3 UBIQUITIN TRANSFERASE"/>
    <property type="match status" value="1"/>
</dbReference>
<evidence type="ECO:0000256" key="2">
    <source>
        <dbReference type="ARBA" id="ARBA00012485"/>
    </source>
</evidence>
<feature type="compositionally biased region" description="Low complexity" evidence="6">
    <location>
        <begin position="35"/>
        <end position="48"/>
    </location>
</feature>
<reference evidence="8 9" key="1">
    <citation type="journal article" date="2016" name="Genome Biol. Evol.">
        <title>Divergent and convergent evolution of fungal pathogenicity.</title>
        <authorList>
            <person name="Shang Y."/>
            <person name="Xiao G."/>
            <person name="Zheng P."/>
            <person name="Cen K."/>
            <person name="Zhan S."/>
            <person name="Wang C."/>
        </authorList>
    </citation>
    <scope>NUCLEOTIDE SEQUENCE [LARGE SCALE GENOMIC DNA]</scope>
    <source>
        <strain evidence="8 9">ARSEF 7405</strain>
    </source>
</reference>
<dbReference type="OrthoDB" id="8068875at2759"/>
<feature type="compositionally biased region" description="Polar residues" evidence="6">
    <location>
        <begin position="315"/>
        <end position="339"/>
    </location>
</feature>
<evidence type="ECO:0000259" key="7">
    <source>
        <dbReference type="PROSITE" id="PS50237"/>
    </source>
</evidence>
<feature type="region of interest" description="Disordered" evidence="6">
    <location>
        <begin position="530"/>
        <end position="568"/>
    </location>
</feature>
<feature type="compositionally biased region" description="Basic and acidic residues" evidence="6">
    <location>
        <begin position="394"/>
        <end position="411"/>
    </location>
</feature>
<accession>A0A168DM57</accession>
<dbReference type="Gene3D" id="3.30.2410.10">
    <property type="entry name" value="Hect, E3 ligase catalytic domain"/>
    <property type="match status" value="1"/>
</dbReference>
<dbReference type="GO" id="GO:0061630">
    <property type="term" value="F:ubiquitin protein ligase activity"/>
    <property type="evidence" value="ECO:0007669"/>
    <property type="project" value="UniProtKB-EC"/>
</dbReference>
<feature type="region of interest" description="Disordered" evidence="6">
    <location>
        <begin position="1"/>
        <end position="101"/>
    </location>
</feature>
<protein>
    <recommendedName>
        <fullName evidence="2">HECT-type E3 ubiquitin transferase</fullName>
        <ecNumber evidence="2">2.3.2.26</ecNumber>
    </recommendedName>
</protein>
<gene>
    <name evidence="8" type="ORF">AAP_00158</name>
</gene>
<feature type="compositionally biased region" description="Polar residues" evidence="6">
    <location>
        <begin position="10"/>
        <end position="21"/>
    </location>
</feature>
<dbReference type="EMBL" id="AZGZ01000001">
    <property type="protein sequence ID" value="KZZ97897.1"/>
    <property type="molecule type" value="Genomic_DNA"/>
</dbReference>
<sequence length="1157" mass="130783">MPWPLRLRSKTNNDQNNSSKNAATAAATRGYFSQDAGLALDDSSGSSSTDQPAPLHASRRRRSHVRSSSQPFPSITLPPIKNGSGRHARGASLGSNPDPFLQMTDEEHAIQARMALSTNSRRQWGQSSTSQGRQHTHASTSAAPAASGHEHARPYSNDRELTKLKCMTCALFNAFPRSRKSFRCTKCGTINDLEPYREPLRSDSRGNKEGRKDVMPWDRVLPLTVDHTRSTIDQCLTNYLSQFIRLDGPPTGNSPPENDSNNTSAGNVLGPSKFIAPEHHHGRAFNPLLTPANMKGKDRNPLRTSEWGKSDDTSTDSPNPASPSGTTSSDIGPSNPGSQNERKPASHERSQRRRIRFSATRSQMIFRPLVNYIYASFDGCDTLNSSFLTTRVHQPIEKDRPLSPPPRDKGKGPTPRIDWGQLNEWYQLVVNAGSTWEETWRQLKPDAKLGPREVQFAEVWDSIETSTFEKEIEEGRRHVRMALLRASEDVLVRPKRPLRTPDDIRFMLILLANPLLFSSESTKNLLPARAHVPQPVDGNGSGQLNKKDQNAAPSSRKSHHNRAHMDDRDHYAKITKRILGIMANLSTECHRVLCAWFSRYTADQMQHMVDLVNRFITYRLSRDEKRKQHRANGEANINAFVPMFSTEGTTPAQLHDAISRVHISKPSEPDVRQPPAYIDDWQIHVASKSMALLFIANGSSRARKLYGSPIIPLNAFYNTFFDYSNMVADFESWEARNGRYTVCQHSFLLSLFVKIKLLEFEAHRQMEEKARHAFFATVLTRTPQSQYMMLKVRRQCLVEDSLTSVSEVVATGQEDIKKGLRIEFIGEEGVDAGGLRKEWFLLLTRDIFNPDHGLFLYDEDSQYAYFNPYCLESSEQFYLVGVLLGLAIYNSTILDIALPPFLFRKLLASTPRSIHSPGMAAPNQSWKPTLEDLAEYRPSVAKGLQRLLDYEGDARDLCLDFVIESERYGERIVTPLCTGGENRPVTNSNKREYVNLYVRHLLEESVARQFNPFRNGFFTVCAGNALHLFRPEEIELLVRGSDEPLDIHSLRSVAAYAGFGSNPTSDRIVRWFWDFFSRSSPKDQRKILSFITGSDRIPATGAANLIMKISLMGNDCERYPVAHTCYNQIGLYRYPTRQIFEEKLWRAVVDSQGFGLK</sequence>
<dbReference type="AlphaFoldDB" id="A0A168DM57"/>
<evidence type="ECO:0000256" key="1">
    <source>
        <dbReference type="ARBA" id="ARBA00000885"/>
    </source>
</evidence>
<comment type="caution">
    <text evidence="8">The sequence shown here is derived from an EMBL/GenBank/DDBJ whole genome shotgun (WGS) entry which is preliminary data.</text>
</comment>
<dbReference type="PANTHER" id="PTHR45700">
    <property type="entry name" value="UBIQUITIN-PROTEIN LIGASE E3C"/>
    <property type="match status" value="1"/>
</dbReference>
<feature type="compositionally biased region" description="Polar residues" evidence="6">
    <location>
        <begin position="254"/>
        <end position="266"/>
    </location>
</feature>
<evidence type="ECO:0000313" key="9">
    <source>
        <dbReference type="Proteomes" id="UP000242877"/>
    </source>
</evidence>
<dbReference type="Proteomes" id="UP000242877">
    <property type="component" value="Unassembled WGS sequence"/>
</dbReference>
<dbReference type="SMART" id="SM00119">
    <property type="entry name" value="HECTc"/>
    <property type="match status" value="1"/>
</dbReference>
<dbReference type="SUPFAM" id="SSF56204">
    <property type="entry name" value="Hect, E3 ligase catalytic domain"/>
    <property type="match status" value="1"/>
</dbReference>
<comment type="catalytic activity">
    <reaction evidence="1">
        <text>S-ubiquitinyl-[E2 ubiquitin-conjugating enzyme]-L-cysteine + [acceptor protein]-L-lysine = [E2 ubiquitin-conjugating enzyme]-L-cysteine + N(6)-ubiquitinyl-[acceptor protein]-L-lysine.</text>
        <dbReference type="EC" id="2.3.2.26"/>
    </reaction>
</comment>
<dbReference type="VEuPathDB" id="FungiDB:AAP_00158"/>
<feature type="active site" description="Glycyl thioester intermediate" evidence="5">
    <location>
        <position position="1125"/>
    </location>
</feature>
<organism evidence="8 9">
    <name type="scientific">Ascosphaera apis ARSEF 7405</name>
    <dbReference type="NCBI Taxonomy" id="392613"/>
    <lineage>
        <taxon>Eukaryota</taxon>
        <taxon>Fungi</taxon>
        <taxon>Dikarya</taxon>
        <taxon>Ascomycota</taxon>
        <taxon>Pezizomycotina</taxon>
        <taxon>Eurotiomycetes</taxon>
        <taxon>Eurotiomycetidae</taxon>
        <taxon>Onygenales</taxon>
        <taxon>Ascosphaeraceae</taxon>
        <taxon>Ascosphaera</taxon>
    </lineage>
</organism>
<feature type="compositionally biased region" description="Polar residues" evidence="6">
    <location>
        <begin position="118"/>
        <end position="133"/>
    </location>
</feature>
<proteinExistence type="predicted"/>
<evidence type="ECO:0000256" key="6">
    <source>
        <dbReference type="SAM" id="MobiDB-lite"/>
    </source>
</evidence>